<protein>
    <submittedName>
        <fullName evidence="1">Translation repressor RelE</fullName>
    </submittedName>
</protein>
<dbReference type="EMBL" id="FCON02000363">
    <property type="protein sequence ID" value="SAL88110.1"/>
    <property type="molecule type" value="Genomic_DNA"/>
</dbReference>
<dbReference type="Gene3D" id="3.30.2310.20">
    <property type="entry name" value="RelE-like"/>
    <property type="match status" value="1"/>
</dbReference>
<keyword evidence="2" id="KW-1185">Reference proteome</keyword>
<evidence type="ECO:0000313" key="2">
    <source>
        <dbReference type="Proteomes" id="UP000054770"/>
    </source>
</evidence>
<sequence>MPGTREVVAHPNYKVVYVIEPGHIEVIAVVHTRQQWPPIAD</sequence>
<dbReference type="Proteomes" id="UP000054770">
    <property type="component" value="Unassembled WGS sequence"/>
</dbReference>
<reference evidence="1" key="1">
    <citation type="submission" date="2016-01" db="EMBL/GenBank/DDBJ databases">
        <authorList>
            <person name="Peeters C."/>
        </authorList>
    </citation>
    <scope>NUCLEOTIDE SEQUENCE [LARGE SCALE GENOMIC DNA]</scope>
    <source>
        <strain evidence="1">LMG 22940</strain>
    </source>
</reference>
<accession>A0A158L5H2</accession>
<dbReference type="InterPro" id="IPR035093">
    <property type="entry name" value="RelE/ParE_toxin_dom_sf"/>
</dbReference>
<name>A0A158L5H2_9BURK</name>
<gene>
    <name evidence="1" type="ORF">AWB68_08659</name>
</gene>
<proteinExistence type="predicted"/>
<organism evidence="1 2">
    <name type="scientific">Caballeronia choica</name>
    <dbReference type="NCBI Taxonomy" id="326476"/>
    <lineage>
        <taxon>Bacteria</taxon>
        <taxon>Pseudomonadati</taxon>
        <taxon>Pseudomonadota</taxon>
        <taxon>Betaproteobacteria</taxon>
        <taxon>Burkholderiales</taxon>
        <taxon>Burkholderiaceae</taxon>
        <taxon>Caballeronia</taxon>
    </lineage>
</organism>
<evidence type="ECO:0000313" key="1">
    <source>
        <dbReference type="EMBL" id="SAL88110.1"/>
    </source>
</evidence>
<comment type="caution">
    <text evidence="1">The sequence shown here is derived from an EMBL/GenBank/DDBJ whole genome shotgun (WGS) entry which is preliminary data.</text>
</comment>
<dbReference type="AlphaFoldDB" id="A0A158L5H2"/>